<accession>A0AA40FF86</accession>
<proteinExistence type="predicted"/>
<name>A0AA40FF86_9HYME</name>
<evidence type="ECO:0000313" key="1">
    <source>
        <dbReference type="EMBL" id="KAK1117464.1"/>
    </source>
</evidence>
<sequence>MTQSDEKRGWRGWGVLDEGRTARRKEGAGGLYLNCLGSIAGIHTWDKHCHPEGLSHRHLTGTCFMSREGSGEPGAEGGWWWWWWWWWW</sequence>
<organism evidence="1 2">
    <name type="scientific">Melipona bicolor</name>
    <dbReference type="NCBI Taxonomy" id="60889"/>
    <lineage>
        <taxon>Eukaryota</taxon>
        <taxon>Metazoa</taxon>
        <taxon>Ecdysozoa</taxon>
        <taxon>Arthropoda</taxon>
        <taxon>Hexapoda</taxon>
        <taxon>Insecta</taxon>
        <taxon>Pterygota</taxon>
        <taxon>Neoptera</taxon>
        <taxon>Endopterygota</taxon>
        <taxon>Hymenoptera</taxon>
        <taxon>Apocrita</taxon>
        <taxon>Aculeata</taxon>
        <taxon>Apoidea</taxon>
        <taxon>Anthophila</taxon>
        <taxon>Apidae</taxon>
        <taxon>Melipona</taxon>
    </lineage>
</organism>
<reference evidence="1" key="1">
    <citation type="submission" date="2021-10" db="EMBL/GenBank/DDBJ databases">
        <title>Melipona bicolor Genome sequencing and assembly.</title>
        <authorList>
            <person name="Araujo N.S."/>
            <person name="Arias M.C."/>
        </authorList>
    </citation>
    <scope>NUCLEOTIDE SEQUENCE</scope>
    <source>
        <strain evidence="1">USP_2M_L1-L4_2017</strain>
        <tissue evidence="1">Whole body</tissue>
    </source>
</reference>
<dbReference type="AlphaFoldDB" id="A0AA40FF86"/>
<dbReference type="EMBL" id="JAHYIQ010000051">
    <property type="protein sequence ID" value="KAK1117464.1"/>
    <property type="molecule type" value="Genomic_DNA"/>
</dbReference>
<gene>
    <name evidence="1" type="ORF">K0M31_016668</name>
</gene>
<evidence type="ECO:0000313" key="2">
    <source>
        <dbReference type="Proteomes" id="UP001177670"/>
    </source>
</evidence>
<protein>
    <submittedName>
        <fullName evidence="1">Uncharacterized protein</fullName>
    </submittedName>
</protein>
<comment type="caution">
    <text evidence="1">The sequence shown here is derived from an EMBL/GenBank/DDBJ whole genome shotgun (WGS) entry which is preliminary data.</text>
</comment>
<keyword evidence="2" id="KW-1185">Reference proteome</keyword>
<dbReference type="Proteomes" id="UP001177670">
    <property type="component" value="Unassembled WGS sequence"/>
</dbReference>